<organism evidence="7 8">
    <name type="scientific">Biomphalaria glabrata</name>
    <name type="common">Bloodfluke planorb</name>
    <name type="synonym">Freshwater snail</name>
    <dbReference type="NCBI Taxonomy" id="6526"/>
    <lineage>
        <taxon>Eukaryota</taxon>
        <taxon>Metazoa</taxon>
        <taxon>Spiralia</taxon>
        <taxon>Lophotrochozoa</taxon>
        <taxon>Mollusca</taxon>
        <taxon>Gastropoda</taxon>
        <taxon>Heterobranchia</taxon>
        <taxon>Euthyneura</taxon>
        <taxon>Panpulmonata</taxon>
        <taxon>Hygrophila</taxon>
        <taxon>Lymnaeoidea</taxon>
        <taxon>Planorbidae</taxon>
        <taxon>Biomphalaria</taxon>
    </lineage>
</organism>
<evidence type="ECO:0000256" key="1">
    <source>
        <dbReference type="ARBA" id="ARBA00004141"/>
    </source>
</evidence>
<feature type="transmembrane region" description="Helical" evidence="5">
    <location>
        <begin position="315"/>
        <end position="335"/>
    </location>
</feature>
<comment type="subcellular location">
    <subcellularLocation>
        <location evidence="1">Membrane</location>
        <topology evidence="1">Multi-pass membrane protein</topology>
    </subcellularLocation>
</comment>
<reference evidence="8" key="1">
    <citation type="submission" date="2025-08" db="UniProtKB">
        <authorList>
            <consortium name="RefSeq"/>
        </authorList>
    </citation>
    <scope>IDENTIFICATION</scope>
</reference>
<feature type="transmembrane region" description="Helical" evidence="5">
    <location>
        <begin position="404"/>
        <end position="425"/>
    </location>
</feature>
<dbReference type="Gene3D" id="1.20.1250.20">
    <property type="entry name" value="MFS general substrate transporter like domains"/>
    <property type="match status" value="1"/>
</dbReference>
<evidence type="ECO:0000256" key="5">
    <source>
        <dbReference type="SAM" id="Phobius"/>
    </source>
</evidence>
<dbReference type="InterPro" id="IPR005828">
    <property type="entry name" value="MFS_sugar_transport-like"/>
</dbReference>
<dbReference type="CDD" id="cd17317">
    <property type="entry name" value="MFS_SLC22"/>
    <property type="match status" value="1"/>
</dbReference>
<keyword evidence="4 5" id="KW-0472">Membrane</keyword>
<evidence type="ECO:0000256" key="4">
    <source>
        <dbReference type="ARBA" id="ARBA00023136"/>
    </source>
</evidence>
<evidence type="ECO:0000259" key="6">
    <source>
        <dbReference type="PROSITE" id="PS50850"/>
    </source>
</evidence>
<dbReference type="OMA" id="THRILVI"/>
<feature type="domain" description="Major facilitator superfamily (MFS) profile" evidence="6">
    <location>
        <begin position="29"/>
        <end position="496"/>
    </location>
</feature>
<feature type="transmembrane region" description="Helical" evidence="5">
    <location>
        <begin position="241"/>
        <end position="259"/>
    </location>
</feature>
<dbReference type="AlphaFoldDB" id="A0A9W3BAQ0"/>
<dbReference type="SUPFAM" id="SSF103473">
    <property type="entry name" value="MFS general substrate transporter"/>
    <property type="match status" value="1"/>
</dbReference>
<dbReference type="Proteomes" id="UP001165740">
    <property type="component" value="Chromosome 9"/>
</dbReference>
<evidence type="ECO:0000256" key="3">
    <source>
        <dbReference type="ARBA" id="ARBA00022989"/>
    </source>
</evidence>
<evidence type="ECO:0000256" key="2">
    <source>
        <dbReference type="ARBA" id="ARBA00022692"/>
    </source>
</evidence>
<dbReference type="GeneID" id="106067010"/>
<keyword evidence="3 5" id="KW-1133">Transmembrane helix</keyword>
<feature type="transmembrane region" description="Helical" evidence="5">
    <location>
        <begin position="471"/>
        <end position="491"/>
    </location>
</feature>
<feature type="transmembrane region" description="Helical" evidence="5">
    <location>
        <begin position="381"/>
        <end position="398"/>
    </location>
</feature>
<evidence type="ECO:0000313" key="8">
    <source>
        <dbReference type="RefSeq" id="XP_055896521.1"/>
    </source>
</evidence>
<feature type="transmembrane region" description="Helical" evidence="5">
    <location>
        <begin position="21"/>
        <end position="44"/>
    </location>
</feature>
<dbReference type="PROSITE" id="PS50850">
    <property type="entry name" value="MFS"/>
    <property type="match status" value="1"/>
</dbReference>
<keyword evidence="2 5" id="KW-0812">Transmembrane</keyword>
<feature type="transmembrane region" description="Helical" evidence="5">
    <location>
        <begin position="130"/>
        <end position="147"/>
    </location>
</feature>
<keyword evidence="7" id="KW-1185">Reference proteome</keyword>
<feature type="transmembrane region" description="Helical" evidence="5">
    <location>
        <begin position="212"/>
        <end position="235"/>
    </location>
</feature>
<dbReference type="GO" id="GO:0016020">
    <property type="term" value="C:membrane"/>
    <property type="evidence" value="ECO:0007669"/>
    <property type="project" value="UniProtKB-SubCell"/>
</dbReference>
<feature type="transmembrane region" description="Helical" evidence="5">
    <location>
        <begin position="181"/>
        <end position="200"/>
    </location>
</feature>
<feature type="transmembrane region" description="Helical" evidence="5">
    <location>
        <begin position="347"/>
        <end position="369"/>
    </location>
</feature>
<dbReference type="Pfam" id="PF00083">
    <property type="entry name" value="Sugar_tr"/>
    <property type="match status" value="1"/>
</dbReference>
<proteinExistence type="predicted"/>
<dbReference type="PANTHER" id="PTHR24064">
    <property type="entry name" value="SOLUTE CARRIER FAMILY 22 MEMBER"/>
    <property type="match status" value="1"/>
</dbReference>
<dbReference type="RefSeq" id="XP_055896521.1">
    <property type="nucleotide sequence ID" value="XM_056040546.1"/>
</dbReference>
<gene>
    <name evidence="8" type="primary">LOC106067010</name>
</gene>
<evidence type="ECO:0000313" key="7">
    <source>
        <dbReference type="Proteomes" id="UP001165740"/>
    </source>
</evidence>
<dbReference type="OrthoDB" id="2544694at2759"/>
<sequence length="525" mass="58436">MTLQYEDIIEEINPFGRYQKTVLFLICLPVVPIAMQAVITVYTLGTPKHRCAILGDPNDTYDRTDLGLFNDSIPPDVGDCYLYDRNTSTGNKTLKTCERWVYDKTNFDETLVTKFNFVCKDEMKKSLAQMFYMLGSFLGTFIFGPLGDVIGRRLIMITSGLIYGVASTCVAFSMSLTFLCIISLVNGSACTAYYNVLYVLGLELVGQNNRILAGTVIVSFFGIGIILLPVMAYFLRDWKTLQLAASAWVIVFVLYYWCVPESPRWLISKKRFTEADAILQHAAKVNKRSMTGRKEWAEIAQVNEPFWKIATHRILVIRTTIIYFNWAVCSMSYYGMSLSVGSLSGSIFLNAVLYGLVELLSYIISYFLLDRIGRRRLHIGFMVITGLSCSVSSLPTLYGGYSWLTIILATIGKFGVSGAYANIWLYSAELFPTVLRSSGLSSGSFFARIGGLISPFIANIGTGRGGNLEKLIPLFIFGALSLVAGFSAYFLPETKNRRLPETIEDAVAFGRSNVLLNTMDTVETG</sequence>
<feature type="transmembrane region" description="Helical" evidence="5">
    <location>
        <begin position="445"/>
        <end position="465"/>
    </location>
</feature>
<accession>A0A9W3BAQ0</accession>
<feature type="transmembrane region" description="Helical" evidence="5">
    <location>
        <begin position="154"/>
        <end position="175"/>
    </location>
</feature>
<dbReference type="InterPro" id="IPR020846">
    <property type="entry name" value="MFS_dom"/>
</dbReference>
<dbReference type="InterPro" id="IPR036259">
    <property type="entry name" value="MFS_trans_sf"/>
</dbReference>
<dbReference type="GO" id="GO:0022857">
    <property type="term" value="F:transmembrane transporter activity"/>
    <property type="evidence" value="ECO:0007669"/>
    <property type="project" value="InterPro"/>
</dbReference>
<protein>
    <submittedName>
        <fullName evidence="8">Organic cation transporter protein-like</fullName>
    </submittedName>
</protein>
<name>A0A9W3BAQ0_BIOGL</name>